<name>A0AAN4ZBU9_9BILA</name>
<dbReference type="AlphaFoldDB" id="A0AAN4ZBU9"/>
<protein>
    <submittedName>
        <fullName evidence="1">Uncharacterized protein</fullName>
    </submittedName>
</protein>
<dbReference type="Proteomes" id="UP001328107">
    <property type="component" value="Unassembled WGS sequence"/>
</dbReference>
<feature type="non-terminal residue" evidence="1">
    <location>
        <position position="1"/>
    </location>
</feature>
<feature type="non-terminal residue" evidence="1">
    <location>
        <position position="289"/>
    </location>
</feature>
<evidence type="ECO:0000313" key="1">
    <source>
        <dbReference type="EMBL" id="GMR37861.1"/>
    </source>
</evidence>
<keyword evidence="2" id="KW-1185">Reference proteome</keyword>
<gene>
    <name evidence="1" type="ORF">PMAYCL1PPCAC_08056</name>
</gene>
<proteinExistence type="predicted"/>
<evidence type="ECO:0000313" key="2">
    <source>
        <dbReference type="Proteomes" id="UP001328107"/>
    </source>
</evidence>
<comment type="caution">
    <text evidence="1">The sequence shown here is derived from an EMBL/GenBank/DDBJ whole genome shotgun (WGS) entry which is preliminary data.</text>
</comment>
<dbReference type="EMBL" id="BTRK01000002">
    <property type="protein sequence ID" value="GMR37861.1"/>
    <property type="molecule type" value="Genomic_DNA"/>
</dbReference>
<organism evidence="1 2">
    <name type="scientific">Pristionchus mayeri</name>
    <dbReference type="NCBI Taxonomy" id="1317129"/>
    <lineage>
        <taxon>Eukaryota</taxon>
        <taxon>Metazoa</taxon>
        <taxon>Ecdysozoa</taxon>
        <taxon>Nematoda</taxon>
        <taxon>Chromadorea</taxon>
        <taxon>Rhabditida</taxon>
        <taxon>Rhabditina</taxon>
        <taxon>Diplogasteromorpha</taxon>
        <taxon>Diplogasteroidea</taxon>
        <taxon>Neodiplogasteridae</taxon>
        <taxon>Pristionchus</taxon>
    </lineage>
</organism>
<sequence length="289" mass="31592">VANGMADSVNFPEETHTKSARIILESSEKETERACQVACGDSQLCLAISYVYPTCILLGEETTEMTCSAFVKVPTKSDIPKGRTNITAEMGTDPCVTESFPDETAVNKGGVCPKDDRYLVIRGINETGSRVTFDTTMQYMLTFDTTRNMWKLEFTQTGFTQWLVAVSCAITNDACPCEPLPLLDAKWGIQDAVPAKIGTVGACEDPTHVFSYWAANFGDDLQPHELSMTVDVTKTYLVKCYAGIWIITQPGVVEVGGKVSNGTCAPPKKVRTNMTEEMGVDPCVNEFFP</sequence>
<reference evidence="2" key="1">
    <citation type="submission" date="2022-10" db="EMBL/GenBank/DDBJ databases">
        <title>Genome assembly of Pristionchus species.</title>
        <authorList>
            <person name="Yoshida K."/>
            <person name="Sommer R.J."/>
        </authorList>
    </citation>
    <scope>NUCLEOTIDE SEQUENCE [LARGE SCALE GENOMIC DNA]</scope>
    <source>
        <strain evidence="2">RS5460</strain>
    </source>
</reference>
<accession>A0AAN4ZBU9</accession>